<reference evidence="2 3" key="1">
    <citation type="submission" date="2018-05" db="EMBL/GenBank/DDBJ databases">
        <title>Genetic diversity of glacier-inhabiting Cryobacterium bacteria in China and description of Cryobacterium mengkeensis sp. nov. and Arthrobacter glacialis sp. nov.</title>
        <authorList>
            <person name="Liu Q."/>
            <person name="Xin Y.-H."/>
        </authorList>
    </citation>
    <scope>NUCLEOTIDE SEQUENCE [LARGE SCALE GENOMIC DNA]</scope>
    <source>
        <strain evidence="2 3">SK-1</strain>
    </source>
</reference>
<protein>
    <submittedName>
        <fullName evidence="2">Uncharacterized protein</fullName>
    </submittedName>
</protein>
<proteinExistence type="predicted"/>
<organism evidence="2 3">
    <name type="scientific">Cryobacterium arcticum</name>
    <dbReference type="NCBI Taxonomy" id="670052"/>
    <lineage>
        <taxon>Bacteria</taxon>
        <taxon>Bacillati</taxon>
        <taxon>Actinomycetota</taxon>
        <taxon>Actinomycetes</taxon>
        <taxon>Micrococcales</taxon>
        <taxon>Microbacteriaceae</taxon>
        <taxon>Cryobacterium</taxon>
    </lineage>
</organism>
<evidence type="ECO:0000313" key="2">
    <source>
        <dbReference type="EMBL" id="PXA72777.1"/>
    </source>
</evidence>
<name>A0A317ZZF7_9MICO</name>
<dbReference type="RefSeq" id="WP_110125104.1">
    <property type="nucleotide sequence ID" value="NZ_QHLY01000004.1"/>
</dbReference>
<sequence>MGNTPISSGMASAMRFAGRACVLFAVVLFVASVVVFAIGIEVAVIPMIFAFGVFTLGIGALAAAKRA</sequence>
<feature type="transmembrane region" description="Helical" evidence="1">
    <location>
        <begin position="44"/>
        <end position="64"/>
    </location>
</feature>
<dbReference type="AlphaFoldDB" id="A0A317ZZF7"/>
<keyword evidence="1" id="KW-0472">Membrane</keyword>
<evidence type="ECO:0000313" key="3">
    <source>
        <dbReference type="Proteomes" id="UP000246722"/>
    </source>
</evidence>
<dbReference type="Proteomes" id="UP000246722">
    <property type="component" value="Unassembled WGS sequence"/>
</dbReference>
<comment type="caution">
    <text evidence="2">The sequence shown here is derived from an EMBL/GenBank/DDBJ whole genome shotgun (WGS) entry which is preliminary data.</text>
</comment>
<keyword evidence="3" id="KW-1185">Reference proteome</keyword>
<keyword evidence="1" id="KW-1133">Transmembrane helix</keyword>
<accession>A0A317ZZF7</accession>
<dbReference type="EMBL" id="QHLY01000004">
    <property type="protein sequence ID" value="PXA72777.1"/>
    <property type="molecule type" value="Genomic_DNA"/>
</dbReference>
<feature type="transmembrane region" description="Helical" evidence="1">
    <location>
        <begin position="20"/>
        <end position="38"/>
    </location>
</feature>
<gene>
    <name evidence="2" type="ORF">CTB96_01345</name>
</gene>
<evidence type="ECO:0000256" key="1">
    <source>
        <dbReference type="SAM" id="Phobius"/>
    </source>
</evidence>
<keyword evidence="1" id="KW-0812">Transmembrane</keyword>